<gene>
    <name evidence="8" type="ORF">WA1_11915</name>
</gene>
<dbReference type="Pfam" id="PF00239">
    <property type="entry name" value="Resolvase"/>
    <property type="match status" value="1"/>
</dbReference>
<comment type="caution">
    <text evidence="8">The sequence shown here is derived from an EMBL/GenBank/DDBJ whole genome shotgun (WGS) entry which is preliminary data.</text>
</comment>
<dbReference type="InterPro" id="IPR009061">
    <property type="entry name" value="DNA-bd_dom_put_sf"/>
</dbReference>
<evidence type="ECO:0000313" key="9">
    <source>
        <dbReference type="Proteomes" id="UP000076925"/>
    </source>
</evidence>
<dbReference type="Gene3D" id="1.10.287.2170">
    <property type="match status" value="1"/>
</dbReference>
<evidence type="ECO:0000259" key="6">
    <source>
        <dbReference type="PROSITE" id="PS50937"/>
    </source>
</evidence>
<dbReference type="PROSITE" id="PS00397">
    <property type="entry name" value="RECOMBINASES_1"/>
    <property type="match status" value="1"/>
</dbReference>
<dbReference type="InterPro" id="IPR041718">
    <property type="entry name" value="IS607_transposase-like"/>
</dbReference>
<dbReference type="RefSeq" id="WP_017749102.1">
    <property type="nucleotide sequence ID" value="NZ_KQ976354.1"/>
</dbReference>
<dbReference type="SMART" id="SM00857">
    <property type="entry name" value="Resolvase"/>
    <property type="match status" value="1"/>
</dbReference>
<dbReference type="GO" id="GO:0000150">
    <property type="term" value="F:DNA strand exchange activity"/>
    <property type="evidence" value="ECO:0007669"/>
    <property type="project" value="InterPro"/>
</dbReference>
<keyword evidence="1" id="KW-0229">DNA integration</keyword>
<dbReference type="SUPFAM" id="SSF46955">
    <property type="entry name" value="Putative DNA-binding domain"/>
    <property type="match status" value="1"/>
</dbReference>
<evidence type="ECO:0000256" key="3">
    <source>
        <dbReference type="ARBA" id="ARBA00023172"/>
    </source>
</evidence>
<dbReference type="SUPFAM" id="SSF53041">
    <property type="entry name" value="Resolvase-like"/>
    <property type="match status" value="1"/>
</dbReference>
<feature type="active site" description="O-(5'-phospho-DNA)-serine intermediate" evidence="4 5">
    <location>
        <position position="65"/>
    </location>
</feature>
<dbReference type="Gene3D" id="1.10.1660.10">
    <property type="match status" value="1"/>
</dbReference>
<feature type="domain" description="Resolvase/invertase-type recombinase catalytic" evidence="7">
    <location>
        <begin position="57"/>
        <end position="196"/>
    </location>
</feature>
<dbReference type="InterPro" id="IPR048046">
    <property type="entry name" value="Transpos_IS607"/>
</dbReference>
<dbReference type="InterPro" id="IPR006118">
    <property type="entry name" value="Recombinase_CS"/>
</dbReference>
<dbReference type="STRING" id="128403.WA1_11915"/>
<organism evidence="8 9">
    <name type="scientific">Scytonema hofmannii PCC 7110</name>
    <dbReference type="NCBI Taxonomy" id="128403"/>
    <lineage>
        <taxon>Bacteria</taxon>
        <taxon>Bacillati</taxon>
        <taxon>Cyanobacteriota</taxon>
        <taxon>Cyanophyceae</taxon>
        <taxon>Nostocales</taxon>
        <taxon>Scytonemataceae</taxon>
        <taxon>Scytonema</taxon>
    </lineage>
</organism>
<dbReference type="GO" id="GO:0003677">
    <property type="term" value="F:DNA binding"/>
    <property type="evidence" value="ECO:0007669"/>
    <property type="project" value="UniProtKB-KW"/>
</dbReference>
<dbReference type="PROSITE" id="PS50937">
    <property type="entry name" value="HTH_MERR_2"/>
    <property type="match status" value="1"/>
</dbReference>
<keyword evidence="3" id="KW-0233">DNA recombination</keyword>
<dbReference type="Proteomes" id="UP000076925">
    <property type="component" value="Unassembled WGS sequence"/>
</dbReference>
<dbReference type="PROSITE" id="PS51736">
    <property type="entry name" value="RECOMBINASES_3"/>
    <property type="match status" value="1"/>
</dbReference>
<dbReference type="InterPro" id="IPR036162">
    <property type="entry name" value="Resolvase-like_N_sf"/>
</dbReference>
<dbReference type="NCBIfam" id="NF033518">
    <property type="entry name" value="transpos_IS607"/>
    <property type="match status" value="1"/>
</dbReference>
<evidence type="ECO:0000256" key="1">
    <source>
        <dbReference type="ARBA" id="ARBA00022908"/>
    </source>
</evidence>
<keyword evidence="9" id="KW-1185">Reference proteome</keyword>
<dbReference type="EMBL" id="ANNX02000016">
    <property type="protein sequence ID" value="KYC42826.1"/>
    <property type="molecule type" value="Genomic_DNA"/>
</dbReference>
<dbReference type="PANTHER" id="PTHR36172">
    <property type="match status" value="1"/>
</dbReference>
<evidence type="ECO:0000313" key="8">
    <source>
        <dbReference type="EMBL" id="KYC42826.1"/>
    </source>
</evidence>
<dbReference type="AlphaFoldDB" id="A0A139XDS2"/>
<dbReference type="InterPro" id="IPR006119">
    <property type="entry name" value="Resolv_N"/>
</dbReference>
<dbReference type="InterPro" id="IPR000551">
    <property type="entry name" value="MerR-type_HTH_dom"/>
</dbReference>
<reference evidence="8 9" key="1">
    <citation type="journal article" date="2013" name="Genome Biol. Evol.">
        <title>Genomes of Stigonematalean cyanobacteria (subsection V) and the evolution of oxygenic photosynthesis from prokaryotes to plastids.</title>
        <authorList>
            <person name="Dagan T."/>
            <person name="Roettger M."/>
            <person name="Stucken K."/>
            <person name="Landan G."/>
            <person name="Koch R."/>
            <person name="Major P."/>
            <person name="Gould S.B."/>
            <person name="Goremykin V.V."/>
            <person name="Rippka R."/>
            <person name="Tandeau de Marsac N."/>
            <person name="Gugger M."/>
            <person name="Lockhart P.J."/>
            <person name="Allen J.F."/>
            <person name="Brune I."/>
            <person name="Maus I."/>
            <person name="Puhler A."/>
            <person name="Martin W.F."/>
        </authorList>
    </citation>
    <scope>NUCLEOTIDE SEQUENCE [LARGE SCALE GENOMIC DNA]</scope>
    <source>
        <strain evidence="8 9">PCC 7110</strain>
    </source>
</reference>
<dbReference type="GO" id="GO:0015074">
    <property type="term" value="P:DNA integration"/>
    <property type="evidence" value="ECO:0007669"/>
    <property type="project" value="UniProtKB-KW"/>
</dbReference>
<dbReference type="PANTHER" id="PTHR36172:SF1">
    <property type="entry name" value="RESOLVASE-RELATED"/>
    <property type="match status" value="1"/>
</dbReference>
<evidence type="ECO:0000256" key="2">
    <source>
        <dbReference type="ARBA" id="ARBA00023125"/>
    </source>
</evidence>
<keyword evidence="2" id="KW-0238">DNA-binding</keyword>
<dbReference type="CDD" id="cd04762">
    <property type="entry name" value="HTH_MerR-trunc"/>
    <property type="match status" value="1"/>
</dbReference>
<dbReference type="GO" id="GO:0006355">
    <property type="term" value="P:regulation of DNA-templated transcription"/>
    <property type="evidence" value="ECO:0007669"/>
    <property type="project" value="InterPro"/>
</dbReference>
<name>A0A139XDS2_9CYAN</name>
<dbReference type="CDD" id="cd03769">
    <property type="entry name" value="SR_IS607_transposase_like"/>
    <property type="match status" value="1"/>
</dbReference>
<protein>
    <submittedName>
        <fullName evidence="8">DNA invertase</fullName>
    </submittedName>
</protein>
<evidence type="ECO:0000256" key="5">
    <source>
        <dbReference type="PROSITE-ProRule" id="PRU10137"/>
    </source>
</evidence>
<feature type="domain" description="HTH merR-type" evidence="6">
    <location>
        <begin position="4"/>
        <end position="43"/>
    </location>
</feature>
<accession>A0A139XDS2</accession>
<dbReference type="Pfam" id="PF00376">
    <property type="entry name" value="MerR"/>
    <property type="match status" value="1"/>
</dbReference>
<dbReference type="Gene3D" id="3.40.50.1390">
    <property type="entry name" value="Resolvase, N-terminal catalytic domain"/>
    <property type="match status" value="1"/>
</dbReference>
<proteinExistence type="predicted"/>
<evidence type="ECO:0000256" key="4">
    <source>
        <dbReference type="PIRSR" id="PIRSR606118-50"/>
    </source>
</evidence>
<dbReference type="InterPro" id="IPR051491">
    <property type="entry name" value="Recombinase/Transposase-rel"/>
</dbReference>
<dbReference type="OrthoDB" id="460054at2"/>
<sequence length="200" mass="23001">MTRYVTPREAMQILQVSEKTLRDWDKAGRISTIRTPAGHRRYDIDSVLDPKNTKQRKTVLYCRVSSHKQRDDLNRQADYLQSLFPSGVVIKEIGSGLNYKRKGLQTLLGQILSGDVEQVVCSDFDRLARFGIEIIDYICKQNNTKLVVLNRIDLSGEREFVEDILAIIHVFSSKLYGLRKYKQKIKEDPDLPGNQSQNSL</sequence>
<evidence type="ECO:0000259" key="7">
    <source>
        <dbReference type="PROSITE" id="PS51736"/>
    </source>
</evidence>